<protein>
    <submittedName>
        <fullName evidence="1">AAA family ATPase</fullName>
    </submittedName>
</protein>
<reference evidence="1 2" key="1">
    <citation type="journal article" date="2021" name="Chemosphere">
        <title>Bioballs carrying a syntrophic Rhodococcus and Mycolicibacterium consortium for simultaneous sorption and biodegradation of fuel oil in contaminated freshwater.</title>
        <authorList>
            <person name="Naloka K."/>
            <person name="Polrit D."/>
            <person name="Muangchinda C."/>
            <person name="Thoetkiattikul H."/>
            <person name="Pinyakong O."/>
        </authorList>
    </citation>
    <scope>NUCLEOTIDE SEQUENCE [LARGE SCALE GENOMIC DNA]</scope>
    <source>
        <strain evidence="1 2">J101</strain>
    </source>
</reference>
<accession>A0ACC6MLW0</accession>
<dbReference type="EMBL" id="JAOXLN010000025">
    <property type="protein sequence ID" value="MDZ5087939.1"/>
    <property type="molecule type" value="Genomic_DNA"/>
</dbReference>
<organism evidence="1 2">
    <name type="scientific">Mycolicibacterium parafortuitum</name>
    <name type="common">Mycobacterium parafortuitum</name>
    <dbReference type="NCBI Taxonomy" id="39692"/>
    <lineage>
        <taxon>Bacteria</taxon>
        <taxon>Bacillati</taxon>
        <taxon>Actinomycetota</taxon>
        <taxon>Actinomycetes</taxon>
        <taxon>Mycobacteriales</taxon>
        <taxon>Mycobacteriaceae</taxon>
        <taxon>Mycolicibacterium</taxon>
    </lineage>
</organism>
<dbReference type="Proteomes" id="UP001289645">
    <property type="component" value="Unassembled WGS sequence"/>
</dbReference>
<evidence type="ECO:0000313" key="2">
    <source>
        <dbReference type="Proteomes" id="UP001289645"/>
    </source>
</evidence>
<evidence type="ECO:0000313" key="1">
    <source>
        <dbReference type="EMBL" id="MDZ5087939.1"/>
    </source>
</evidence>
<keyword evidence="2" id="KW-1185">Reference proteome</keyword>
<sequence>MITGGRPGGGSTPDKITCVSCGADAAPTNKFCGECGARLTGIDASAEYKQVTLLFVDVVRSMDLAAALDMERLREVMTDVVERSADVLRRYGGTVEHHGDGVMAIFGAPIALEDHALRACVAALAVQKEIGHIADKVQLRDGVGLQVRVGLNSGPVIAGQIGSGSLGYRATGEHVGMAQRMESVAPPGGVMLSESTVRLVGPAVTLGEPEWKHIKGAAKPLRAWQLLAVTPRQGAWSRTEAALVGRSRELSVLGAMLNRAIGRSGAVVQLTGPPGIGKSRTARELATRAESLGIEVCWSFCESHTSDVAFHAVTRLLRSALRLTDLGAEAARLQLRAVMPDADSNDLLLLEDLLGIAESEVPVPQIDPEVRRRRITGLINNASLRREKPALYIIEDVHWIDTVSESMLALFLDVIPSTASMVLITHRPEYRGLLRGVNGAQTLTLAPLDDADIAAMVRELVGSDPSVGALTGLITERAAGNPFFAEEMVRELVQRGVLSGNRGRHVCDKNVTEISVPATVLAAVEARIDGQLPAAKRTLRAAAVLGVRFRADLLAAMDVEPVLDELIDAELIDRVGPGDDAEYVFRHPLIRAVAYESQLKSDRAGWHRLAAVAVEQSTDRATDEHAALIAEHVEHAGDFAAAYHWHMRAGAWLTNRDLAAARASWERARRLADQLSDDESDVLSMRIGPRTMLCATDLQAREAHESEDRFAELRRLCRTTGDKVSLAIGMSGPATALMFAGRVREASQLSSEQMALLASIDDPTPLMALASVAFCNWLGVLRFDEIVHWSQAVVDLADGDPTKGASYGIGSPLAVALGWRGTAKWCLRLPGWRDDLHGAVEMARHSNTETLSGTIAWTYGFAMQYGVLRADHGIRAAAEEAVGIARCASNDRALGLAGYTLAVALLSQDDDADRLRGLELMAEVRELWSRRGIFFLIPITDMWLARETARHGDRDAAVGAMRQATVELHRGYPFYGVWADVVLAETLLDRRAEGDLLEARAAVDRLSHLAKEHDSVMVEIALLRIRVLSARAQGDTSTVAELAPCYLDRAESLGFEGHIDSARSILSDLR</sequence>
<name>A0ACC6MLW0_MYCPF</name>
<gene>
    <name evidence="1" type="ORF">OHX15_21315</name>
</gene>
<comment type="caution">
    <text evidence="1">The sequence shown here is derived from an EMBL/GenBank/DDBJ whole genome shotgun (WGS) entry which is preliminary data.</text>
</comment>
<proteinExistence type="predicted"/>